<dbReference type="SMART" id="SM00079">
    <property type="entry name" value="PBPe"/>
    <property type="match status" value="1"/>
</dbReference>
<keyword evidence="6" id="KW-0770">Synapse</keyword>
<evidence type="ECO:0000313" key="17">
    <source>
        <dbReference type="Proteomes" id="UP000036681"/>
    </source>
</evidence>
<comment type="similarity">
    <text evidence="2">Belongs to the glutamate-gated ion channel (TC 1.A.10.1) family.</text>
</comment>
<organism evidence="17 18">
    <name type="scientific">Ascaris lumbricoides</name>
    <name type="common">Giant roundworm</name>
    <dbReference type="NCBI Taxonomy" id="6252"/>
    <lineage>
        <taxon>Eukaryota</taxon>
        <taxon>Metazoa</taxon>
        <taxon>Ecdysozoa</taxon>
        <taxon>Nematoda</taxon>
        <taxon>Chromadorea</taxon>
        <taxon>Rhabditida</taxon>
        <taxon>Spirurina</taxon>
        <taxon>Ascaridomorpha</taxon>
        <taxon>Ascaridoidea</taxon>
        <taxon>Ascarididae</taxon>
        <taxon>Ascaris</taxon>
    </lineage>
</organism>
<keyword evidence="9" id="KW-0675">Receptor</keyword>
<dbReference type="WBParaSite" id="ALUE_0000950501-mRNA-1">
    <property type="protein sequence ID" value="ALUE_0000950501-mRNA-1"/>
    <property type="gene ID" value="ALUE_0000950501"/>
</dbReference>
<dbReference type="InterPro" id="IPR001320">
    <property type="entry name" value="Iontro_rcpt_C"/>
</dbReference>
<evidence type="ECO:0000256" key="1">
    <source>
        <dbReference type="ARBA" id="ARBA00004141"/>
    </source>
</evidence>
<evidence type="ECO:0000313" key="18">
    <source>
        <dbReference type="WBParaSite" id="ALUE_0000950501-mRNA-1"/>
    </source>
</evidence>
<dbReference type="Proteomes" id="UP000036681">
    <property type="component" value="Unplaced"/>
</dbReference>
<dbReference type="PANTHER" id="PTHR18966">
    <property type="entry name" value="IONOTROPIC GLUTAMATE RECEPTOR"/>
    <property type="match status" value="1"/>
</dbReference>
<dbReference type="GO" id="GO:0015276">
    <property type="term" value="F:ligand-gated monoatomic ion channel activity"/>
    <property type="evidence" value="ECO:0007669"/>
    <property type="project" value="InterPro"/>
</dbReference>
<evidence type="ECO:0000256" key="2">
    <source>
        <dbReference type="ARBA" id="ARBA00008685"/>
    </source>
</evidence>
<dbReference type="Gene3D" id="1.10.287.70">
    <property type="match status" value="1"/>
</dbReference>
<keyword evidence="4 15" id="KW-0812">Transmembrane</keyword>
<protein>
    <submittedName>
        <fullName evidence="18">Ionotropic glutamate receptor C-terminal domain-containing protein</fullName>
    </submittedName>
</protein>
<evidence type="ECO:0000256" key="5">
    <source>
        <dbReference type="ARBA" id="ARBA00022989"/>
    </source>
</evidence>
<dbReference type="InterPro" id="IPR015683">
    <property type="entry name" value="Ionotropic_Glu_rcpt"/>
</dbReference>
<accession>A0A9J2PHM4</accession>
<dbReference type="InterPro" id="IPR019594">
    <property type="entry name" value="Glu/Gly-bd"/>
</dbReference>
<evidence type="ECO:0000256" key="10">
    <source>
        <dbReference type="ARBA" id="ARBA00023180"/>
    </source>
</evidence>
<dbReference type="Pfam" id="PF00060">
    <property type="entry name" value="Lig_chan"/>
    <property type="match status" value="1"/>
</dbReference>
<evidence type="ECO:0000256" key="13">
    <source>
        <dbReference type="ARBA" id="ARBA00023303"/>
    </source>
</evidence>
<dbReference type="Pfam" id="PF01094">
    <property type="entry name" value="ANF_receptor"/>
    <property type="match status" value="1"/>
</dbReference>
<keyword evidence="7" id="KW-0406">Ion transport</keyword>
<proteinExistence type="inferred from homology"/>
<evidence type="ECO:0000256" key="8">
    <source>
        <dbReference type="ARBA" id="ARBA00023136"/>
    </source>
</evidence>
<keyword evidence="17" id="KW-1185">Reference proteome</keyword>
<feature type="transmembrane region" description="Helical" evidence="15">
    <location>
        <begin position="506"/>
        <end position="527"/>
    </location>
</feature>
<reference evidence="18" key="1">
    <citation type="submission" date="2023-03" db="UniProtKB">
        <authorList>
            <consortium name="WormBaseParasite"/>
        </authorList>
    </citation>
    <scope>IDENTIFICATION</scope>
</reference>
<feature type="transmembrane region" description="Helical" evidence="15">
    <location>
        <begin position="600"/>
        <end position="623"/>
    </location>
</feature>
<keyword evidence="8 15" id="KW-0472">Membrane</keyword>
<dbReference type="AlphaFoldDB" id="A0A9J2PHM4"/>
<evidence type="ECO:0000256" key="6">
    <source>
        <dbReference type="ARBA" id="ARBA00023018"/>
    </source>
</evidence>
<dbReference type="InterPro" id="IPR001828">
    <property type="entry name" value="ANF_lig-bd_rcpt"/>
</dbReference>
<dbReference type="FunFam" id="3.40.190.10:FF:000010">
    <property type="entry name" value="glutamate receptor ionotropic, NMDA 1 isoform X1"/>
    <property type="match status" value="1"/>
</dbReference>
<dbReference type="GO" id="GO:0045211">
    <property type="term" value="C:postsynaptic membrane"/>
    <property type="evidence" value="ECO:0007669"/>
    <property type="project" value="UniProtKB-SubCell"/>
</dbReference>
<dbReference type="Gene3D" id="3.40.190.10">
    <property type="entry name" value="Periplasmic binding protein-like II"/>
    <property type="match status" value="2"/>
</dbReference>
<keyword evidence="3" id="KW-0813">Transport</keyword>
<feature type="domain" description="Ionotropic glutamate receptor C-terminal" evidence="16">
    <location>
        <begin position="360"/>
        <end position="754"/>
    </location>
</feature>
<dbReference type="SUPFAM" id="SSF53822">
    <property type="entry name" value="Periplasmic binding protein-like I"/>
    <property type="match status" value="1"/>
</dbReference>
<evidence type="ECO:0000256" key="9">
    <source>
        <dbReference type="ARBA" id="ARBA00023170"/>
    </source>
</evidence>
<dbReference type="Gene3D" id="3.40.50.2300">
    <property type="match status" value="1"/>
</dbReference>
<evidence type="ECO:0000256" key="4">
    <source>
        <dbReference type="ARBA" id="ARBA00022692"/>
    </source>
</evidence>
<name>A0A9J2PHM4_ASCLU</name>
<evidence type="ECO:0000256" key="15">
    <source>
        <dbReference type="SAM" id="Phobius"/>
    </source>
</evidence>
<keyword evidence="5 15" id="KW-1133">Transmembrane helix</keyword>
<dbReference type="Pfam" id="PF10613">
    <property type="entry name" value="Lig_chan-Glu_bd"/>
    <property type="match status" value="1"/>
</dbReference>
<evidence type="ECO:0000256" key="14">
    <source>
        <dbReference type="ARBA" id="ARBA00034100"/>
    </source>
</evidence>
<keyword evidence="11" id="KW-0628">Postsynaptic cell membrane</keyword>
<dbReference type="SUPFAM" id="SSF53850">
    <property type="entry name" value="Periplasmic binding protein-like II"/>
    <property type="match status" value="1"/>
</dbReference>
<evidence type="ECO:0000256" key="11">
    <source>
        <dbReference type="ARBA" id="ARBA00023257"/>
    </source>
</evidence>
<comment type="subcellular location">
    <subcellularLocation>
        <location evidence="1">Membrane</location>
        <topology evidence="1">Multi-pass membrane protein</topology>
    </subcellularLocation>
    <subcellularLocation>
        <location evidence="14">Postsynaptic cell membrane</location>
    </subcellularLocation>
</comment>
<evidence type="ECO:0000259" key="16">
    <source>
        <dbReference type="SMART" id="SM00079"/>
    </source>
</evidence>
<keyword evidence="12" id="KW-1071">Ligand-gated ion channel</keyword>
<evidence type="ECO:0000256" key="7">
    <source>
        <dbReference type="ARBA" id="ARBA00023065"/>
    </source>
</evidence>
<sequence>MGLSETARVTLQVQFVDAGQYDGREPNTLYITRDIVCGQLLNRSVAVLLLHYGRHMPISASSTAAYALGFYRVPTIGVGIQDAEFSRKTVYPTFLRTSPPYSNEARVFLQLLHELQYREVVVVHVKADVNALQFIAVFEKDRSDFKIHVQKYIELDLTSSLNTSVEEYFEEVTSNIIILFAKTEDAEVIIDSAPVLSTPGKVCMLSEQASNVRRCPTGCLSVRPRQNALSALRDAMVVMRHGVEFLADYEVDPPQQCANNALNTDWTNTVGNAFYKHLLSTTVFGDNKIEFNEKGDRINIAYDITNSIDGKLEVVGYMSGQNRMELDEWRIVWLGGLSKPLEITLPKHLRAVTVADYPFVYTVPTIDSAGCEKLGTVLVEGIDVINGSIDTGFTFDLHLNDSYGAVLLGENGYVLNGMVGELDIDMADLAVGALTINPEREQYIDFSEPWLYHGIRILEKWVILRLAKYHATASLAQLPKPLFFAIMNKPRDSPMESFLQPLNSSLWSALFISVLFVGCAIFLLDLYSPFDRFFRVDKSRIDPDDPFLEPTEDDRLDFGEAMWFVWGVLLNSGVSETSVHQVFSLFAETPRSCSGRALGIVWCGFCMIMVASYTANLAAFLVLDQPEKGLTGVTDPRVSILSLLRNPAANFSFGTVLDTNTYQYFKRHVELSTMHRNMEAHNVRAAAHAIRALINETLDAFIWDSTRLEFEAARNCELRTRGTLFGRSAYGIGLQKNSPWTPHITNAILRLTES</sequence>
<dbReference type="InterPro" id="IPR028082">
    <property type="entry name" value="Peripla_BP_I"/>
</dbReference>
<keyword evidence="13" id="KW-0407">Ion channel</keyword>
<evidence type="ECO:0000256" key="12">
    <source>
        <dbReference type="ARBA" id="ARBA00023286"/>
    </source>
</evidence>
<evidence type="ECO:0000256" key="3">
    <source>
        <dbReference type="ARBA" id="ARBA00022448"/>
    </source>
</evidence>
<keyword evidence="10" id="KW-0325">Glycoprotein</keyword>